<dbReference type="OrthoDB" id="7458135at2759"/>
<proteinExistence type="predicted"/>
<dbReference type="Proteomes" id="UP000250275">
    <property type="component" value="Unassembled WGS sequence"/>
</dbReference>
<gene>
    <name evidence="1" type="ORF">WN48_00940</name>
</gene>
<dbReference type="AlphaFoldDB" id="A0A310SHI5"/>
<accession>A0A310SHI5</accession>
<name>A0A310SHI5_9HYME</name>
<organism evidence="1 2">
    <name type="scientific">Eufriesea mexicana</name>
    <dbReference type="NCBI Taxonomy" id="516756"/>
    <lineage>
        <taxon>Eukaryota</taxon>
        <taxon>Metazoa</taxon>
        <taxon>Ecdysozoa</taxon>
        <taxon>Arthropoda</taxon>
        <taxon>Hexapoda</taxon>
        <taxon>Insecta</taxon>
        <taxon>Pterygota</taxon>
        <taxon>Neoptera</taxon>
        <taxon>Endopterygota</taxon>
        <taxon>Hymenoptera</taxon>
        <taxon>Apocrita</taxon>
        <taxon>Aculeata</taxon>
        <taxon>Apoidea</taxon>
        <taxon>Anthophila</taxon>
        <taxon>Apidae</taxon>
        <taxon>Eufriesea</taxon>
    </lineage>
</organism>
<keyword evidence="2" id="KW-1185">Reference proteome</keyword>
<evidence type="ECO:0000313" key="1">
    <source>
        <dbReference type="EMBL" id="OAD57974.1"/>
    </source>
</evidence>
<protein>
    <submittedName>
        <fullName evidence="1">Uncharacterized protein</fullName>
    </submittedName>
</protein>
<dbReference type="EMBL" id="KQ761221">
    <property type="protein sequence ID" value="OAD57974.1"/>
    <property type="molecule type" value="Genomic_DNA"/>
</dbReference>
<evidence type="ECO:0000313" key="2">
    <source>
        <dbReference type="Proteomes" id="UP000250275"/>
    </source>
</evidence>
<sequence>MDLIEVLWKQDVDLGFTLVEPTTATKKASTLEKGTDEIDEIEKLKALEAINGSNEKYTFDRENVQNGHTPVGILSKACDFDVAVKELTYKDPDCLNNHHRRKTLRPAHTPILFTTNQQTDEPYKTTDRAVTTRILPKNSITTAPSSSSPTNNSAQETVCYRTLCSSTIARPTSIKLE</sequence>
<reference evidence="1 2" key="1">
    <citation type="submission" date="2015-07" db="EMBL/GenBank/DDBJ databases">
        <title>The genome of Eufriesea mexicana.</title>
        <authorList>
            <person name="Pan H."/>
            <person name="Kapheim K."/>
        </authorList>
    </citation>
    <scope>NUCLEOTIDE SEQUENCE [LARGE SCALE GENOMIC DNA]</scope>
    <source>
        <strain evidence="1">0111107269</strain>
        <tissue evidence="1">Whole body</tissue>
    </source>
</reference>